<keyword evidence="6" id="KW-1185">Reference proteome</keyword>
<dbReference type="Pfam" id="PF04295">
    <property type="entry name" value="GD_AH_second"/>
    <property type="match status" value="1"/>
</dbReference>
<dbReference type="AlphaFoldDB" id="A0A1B2I8B3"/>
<dbReference type="GO" id="GO:0016829">
    <property type="term" value="F:lyase activity"/>
    <property type="evidence" value="ECO:0007669"/>
    <property type="project" value="UniProtKB-KW"/>
</dbReference>
<dbReference type="InterPro" id="IPR052172">
    <property type="entry name" value="UxaA_altronate/galactarate_dh"/>
</dbReference>
<evidence type="ECO:0000259" key="3">
    <source>
        <dbReference type="Pfam" id="PF04295"/>
    </source>
</evidence>
<proteinExistence type="inferred from homology"/>
<evidence type="ECO:0000313" key="5">
    <source>
        <dbReference type="EMBL" id="ANZ46196.1"/>
    </source>
</evidence>
<feature type="domain" description="D-galactarate/Altronate dehydratase second" evidence="3">
    <location>
        <begin position="5"/>
        <end position="133"/>
    </location>
</feature>
<dbReference type="STRING" id="1197717.BED41_14455"/>
<evidence type="ECO:0000256" key="2">
    <source>
        <dbReference type="ARBA" id="ARBA00023239"/>
    </source>
</evidence>
<keyword evidence="2" id="KW-0456">Lyase</keyword>
<accession>A0A1B2I8B3</accession>
<feature type="domain" description="D-galactarate/Altronate dehydratase C-terminal" evidence="4">
    <location>
        <begin position="143"/>
        <end position="377"/>
    </location>
</feature>
<keyword evidence="5" id="KW-0378">Hydrolase</keyword>
<dbReference type="PANTHER" id="PTHR30536">
    <property type="entry name" value="ALTRONATE/GALACTARATE DEHYDRATASE"/>
    <property type="match status" value="1"/>
</dbReference>
<dbReference type="InterPro" id="IPR007392">
    <property type="entry name" value="GD_AH_second"/>
</dbReference>
<dbReference type="KEGG" id="cpor:BED41_14455"/>
<comment type="similarity">
    <text evidence="1">Belongs to the UxaA family.</text>
</comment>
<evidence type="ECO:0000256" key="1">
    <source>
        <dbReference type="ARBA" id="ARBA00010986"/>
    </source>
</evidence>
<dbReference type="PANTHER" id="PTHR30536:SF5">
    <property type="entry name" value="ALTRONATE DEHYDRATASE"/>
    <property type="match status" value="1"/>
</dbReference>
<dbReference type="InterPro" id="IPR048332">
    <property type="entry name" value="GD_AH_C"/>
</dbReference>
<evidence type="ECO:0000313" key="6">
    <source>
        <dbReference type="Proteomes" id="UP000093044"/>
    </source>
</evidence>
<organism evidence="5 6">
    <name type="scientific">Cloacibacillus porcorum</name>
    <dbReference type="NCBI Taxonomy" id="1197717"/>
    <lineage>
        <taxon>Bacteria</taxon>
        <taxon>Thermotogati</taxon>
        <taxon>Synergistota</taxon>
        <taxon>Synergistia</taxon>
        <taxon>Synergistales</taxon>
        <taxon>Synergistaceae</taxon>
        <taxon>Cloacibacillus</taxon>
    </lineage>
</organism>
<dbReference type="GO" id="GO:0016787">
    <property type="term" value="F:hydrolase activity"/>
    <property type="evidence" value="ECO:0007669"/>
    <property type="project" value="UniProtKB-KW"/>
</dbReference>
<dbReference type="Pfam" id="PF20629">
    <property type="entry name" value="GD_AH_C"/>
    <property type="match status" value="1"/>
</dbReference>
<gene>
    <name evidence="5" type="ORF">BED41_14455</name>
</gene>
<protein>
    <submittedName>
        <fullName evidence="5">Carbohydrate hydrolase</fullName>
    </submittedName>
</protein>
<reference evidence="5" key="1">
    <citation type="submission" date="2016-08" db="EMBL/GenBank/DDBJ databases">
        <title>Complete genome of Cloacibacillus porcorum.</title>
        <authorList>
            <person name="Looft T."/>
            <person name="Bayles D.O."/>
            <person name="Alt D.P."/>
        </authorList>
    </citation>
    <scope>NUCLEOTIDE SEQUENCE [LARGE SCALE GENOMIC DNA]</scope>
    <source>
        <strain evidence="5">CL-84</strain>
    </source>
</reference>
<sequence>MKFLGYRRPEGRAGVRNLVVVMPGVLCSSSAAQKIVSAVPGTTFLYNHNGCGQSPSDTEHTLEVLSGLLANGNVYGALIVGLGCEATQRGLYMEAVLAKSRKPLHYISIHEEGGVGGAVAAGVKIAGGLVEEARRLEREEIDISELILALECGGSDPTSGISANVVLGDLSDRLVDMGATVVLSETSEAIGAENILLARGRTPEVGRRLREMVRKWDRDIKEQTGADIRLTNPTPGNIAAGLTTLSEKSLGCIHKSGTRPFEGVLASGEYIRGHGLYYMDTTAYDCGSITAKIAGGAQVVAFTTGMGNPLGSPIAPVIKITGNRATFEKHNDMIDFDTSASISGEKSVCELSGELLDLTVAVCGGRETKAEINESGVVFVNQRHSCG</sequence>
<name>A0A1B2I8B3_9BACT</name>
<dbReference type="Proteomes" id="UP000093044">
    <property type="component" value="Chromosome"/>
</dbReference>
<dbReference type="GO" id="GO:0019698">
    <property type="term" value="P:D-galacturonate catabolic process"/>
    <property type="evidence" value="ECO:0007669"/>
    <property type="project" value="TreeGrafter"/>
</dbReference>
<dbReference type="RefSeq" id="WP_066747900.1">
    <property type="nucleotide sequence ID" value="NZ_JAJBTB010000095.1"/>
</dbReference>
<evidence type="ECO:0000259" key="4">
    <source>
        <dbReference type="Pfam" id="PF20629"/>
    </source>
</evidence>
<dbReference type="OrthoDB" id="9804574at2"/>
<dbReference type="EMBL" id="CP016757">
    <property type="protein sequence ID" value="ANZ46196.1"/>
    <property type="molecule type" value="Genomic_DNA"/>
</dbReference>